<feature type="domain" description="Winged helix DNA-binding" evidence="1">
    <location>
        <begin position="22"/>
        <end position="98"/>
    </location>
</feature>
<dbReference type="InterPro" id="IPR036388">
    <property type="entry name" value="WH-like_DNA-bd_sf"/>
</dbReference>
<dbReference type="PANTHER" id="PTHR37318:SF1">
    <property type="entry name" value="BSL7504 PROTEIN"/>
    <property type="match status" value="1"/>
</dbReference>
<dbReference type="Proteomes" id="UP000306317">
    <property type="component" value="Unassembled WGS sequence"/>
</dbReference>
<protein>
    <submittedName>
        <fullName evidence="2">ArsR family transcriptional regulator</fullName>
    </submittedName>
</protein>
<dbReference type="InterPro" id="IPR027395">
    <property type="entry name" value="WH_DNA-bd_dom"/>
</dbReference>
<name>A0A4S3KDM8_9GAMM</name>
<dbReference type="EMBL" id="MWIO01000032">
    <property type="protein sequence ID" value="THD06577.1"/>
    <property type="molecule type" value="Genomic_DNA"/>
</dbReference>
<evidence type="ECO:0000259" key="1">
    <source>
        <dbReference type="Pfam" id="PF13601"/>
    </source>
</evidence>
<dbReference type="AlphaFoldDB" id="A0A4S3KDM8"/>
<proteinExistence type="predicted"/>
<dbReference type="PANTHER" id="PTHR37318">
    <property type="entry name" value="BSL7504 PROTEIN"/>
    <property type="match status" value="1"/>
</dbReference>
<comment type="caution">
    <text evidence="2">The sequence shown here is derived from an EMBL/GenBank/DDBJ whole genome shotgun (WGS) entry which is preliminary data.</text>
</comment>
<dbReference type="SUPFAM" id="SSF46785">
    <property type="entry name" value="Winged helix' DNA-binding domain"/>
    <property type="match status" value="1"/>
</dbReference>
<organism evidence="2 3">
    <name type="scientific">Rhodanobacter lindaniclasticus</name>
    <dbReference type="NCBI Taxonomy" id="75310"/>
    <lineage>
        <taxon>Bacteria</taxon>
        <taxon>Pseudomonadati</taxon>
        <taxon>Pseudomonadota</taxon>
        <taxon>Gammaproteobacteria</taxon>
        <taxon>Lysobacterales</taxon>
        <taxon>Rhodanobacteraceae</taxon>
        <taxon>Rhodanobacter</taxon>
    </lineage>
</organism>
<dbReference type="OrthoDB" id="5521380at2"/>
<reference evidence="2 3" key="1">
    <citation type="submission" date="2017-02" db="EMBL/GenBank/DDBJ databases">
        <title>Whole genome sequencing of Rhodanobacter lindaniclasticus DSM 17932.</title>
        <authorList>
            <person name="Kumar S."/>
            <person name="Patil P."/>
            <person name="Patil P.B."/>
        </authorList>
    </citation>
    <scope>NUCLEOTIDE SEQUENCE [LARGE SCALE GENOMIC DNA]</scope>
    <source>
        <strain evidence="2 3">DSM 17932</strain>
    </source>
</reference>
<sequence>MSAPGDITEVMALDRLVHEPARLLILAVLSGAKLVEFGFLEQVSGLSKGNLSSHMSKLEAGGLIEVKKSFRGKRPLTELCITPAGRRALANYRRQLATVMQGIPAPAAPTKRRREE</sequence>
<dbReference type="InterPro" id="IPR036390">
    <property type="entry name" value="WH_DNA-bd_sf"/>
</dbReference>
<evidence type="ECO:0000313" key="2">
    <source>
        <dbReference type="EMBL" id="THD06577.1"/>
    </source>
</evidence>
<dbReference type="RefSeq" id="WP_136258955.1">
    <property type="nucleotide sequence ID" value="NZ_MWIO01000032.1"/>
</dbReference>
<dbReference type="Gene3D" id="1.10.10.10">
    <property type="entry name" value="Winged helix-like DNA-binding domain superfamily/Winged helix DNA-binding domain"/>
    <property type="match status" value="1"/>
</dbReference>
<evidence type="ECO:0000313" key="3">
    <source>
        <dbReference type="Proteomes" id="UP000306317"/>
    </source>
</evidence>
<accession>A0A4S3KDM8</accession>
<dbReference type="Pfam" id="PF13601">
    <property type="entry name" value="HTH_34"/>
    <property type="match status" value="1"/>
</dbReference>
<gene>
    <name evidence="2" type="ORF">B1991_12135</name>
</gene>
<keyword evidence="3" id="KW-1185">Reference proteome</keyword>